<keyword evidence="6" id="KW-0540">Nuclease</keyword>
<dbReference type="Proteomes" id="UP001150062">
    <property type="component" value="Unassembled WGS sequence"/>
</dbReference>
<proteinExistence type="inferred from homology"/>
<name>A0ABQ8YMK3_9EUKA</name>
<evidence type="ECO:0000313" key="13">
    <source>
        <dbReference type="EMBL" id="KAJ6245840.1"/>
    </source>
</evidence>
<evidence type="ECO:0000256" key="10">
    <source>
        <dbReference type="ARBA" id="ARBA00022833"/>
    </source>
</evidence>
<dbReference type="InterPro" id="IPR001279">
    <property type="entry name" value="Metallo-B-lactamas"/>
</dbReference>
<sequence>MTVYVQILGDTSSELYPNLLLSFNGCQYLFNCSEGSQRLSITNKQLKLTSLSTILFTNIHTRNFTGLPGTILSFSNFLKTNKGTPKLNIHGPKNTHNLLSAITSITHGRDLKIQSHEFHKNGEIFQDTNKVEFTSIILKKEKKQKKEMKIEKLTMVKEKEKEEEKEKEKEKEKEEEEEKEIQKEEKKKNPMEESKETQTNKETENTFKNYQGNEETKTEFVDQKEGKQESNNERIQDREYDLSQPAGFKIDGNQTETDNKEAIEIEEKQEIETKEQKIEKELDETPTKVKRISLSYIVKLPDRPGQLQKGETITLPDNRIITPEQVIGKSRPLPKIAVIDLTSSKCLKSFLKNKYLLKYQKKQEKKEEIQKNQEGKEKKKEKEKEKEKKVKGEEDGGKKVGEFLSFIFYFISKKNLQNEKFQKYISNYPKETQHVFIPIGSHTKSPTKFLLHSSQLRWKKLNLISPQIYPFRHNHLEWKTNLITEKFNKYLQYYPQNTIMGKHLLILNLFPEKKYGKDENSILRDQQEIDNNMKEIELLQDTIKSNININKKNQVIIDNNKNIQIEYKERDKDNNDDIKIPILDLQPSNNSEIKKNNLYNNSPNNENQTTKNSFFKKIIFFGTGATMPGKYNNVSSIFLKLTNTLSILLECGESTVAQFRKHFGNKFCKNICSVKLIWISHLHADHHLGILNFLSYRMICYKKLYGKLNNYKHPYIAISPHLKNYFLKINKITNQFQSYPIHIIESQNFSKFAIKKFKNITNEKVLKDNRLELFLETDSLTNIPTNHCENSNGIVILRNGKKIVYSGDTRPCESLIKAGANAEILIHEATFSSLEKSNAIKKKHSTKQEAINVGKKMGAKVTILTHIAHKYTHNPIEKIDLIRSPYDPQIIIACDWLVIKQKNLEYAFRSMSKIAEMFQSEERKRKFEQLENKKKLLKSKNQKRKRTNLNRKKKNKNQNTEKRNKNIIKNHNNKK</sequence>
<evidence type="ECO:0000256" key="8">
    <source>
        <dbReference type="ARBA" id="ARBA00022759"/>
    </source>
</evidence>
<evidence type="ECO:0000256" key="6">
    <source>
        <dbReference type="ARBA" id="ARBA00022722"/>
    </source>
</evidence>
<feature type="region of interest" description="Disordered" evidence="11">
    <location>
        <begin position="929"/>
        <end position="975"/>
    </location>
</feature>
<protein>
    <recommendedName>
        <fullName evidence="4">ribonuclease Z</fullName>
        <ecNumber evidence="4">3.1.26.11</ecNumber>
    </recommendedName>
</protein>
<dbReference type="EC" id="3.1.26.11" evidence="4"/>
<reference evidence="13" key="1">
    <citation type="submission" date="2022-08" db="EMBL/GenBank/DDBJ databases">
        <title>Novel sulfate-reducing endosymbionts in the free-living metamonad Anaeramoeba.</title>
        <authorList>
            <person name="Jerlstrom-Hultqvist J."/>
            <person name="Cepicka I."/>
            <person name="Gallot-Lavallee L."/>
            <person name="Salas-Leiva D."/>
            <person name="Curtis B.A."/>
            <person name="Zahonova K."/>
            <person name="Pipaliya S."/>
            <person name="Dacks J."/>
            <person name="Roger A.J."/>
        </authorList>
    </citation>
    <scope>NUCLEOTIDE SEQUENCE</scope>
    <source>
        <strain evidence="13">Schooner1</strain>
    </source>
</reference>
<keyword evidence="14" id="KW-1185">Reference proteome</keyword>
<feature type="compositionally biased region" description="Basic and acidic residues" evidence="11">
    <location>
        <begin position="214"/>
        <end position="241"/>
    </location>
</feature>
<evidence type="ECO:0000259" key="12">
    <source>
        <dbReference type="Pfam" id="PF12706"/>
    </source>
</evidence>
<dbReference type="PANTHER" id="PTHR12553">
    <property type="entry name" value="ZINC PHOSPHODIESTERASE ELAC PROTEIN 2"/>
    <property type="match status" value="1"/>
</dbReference>
<keyword evidence="9" id="KW-0378">Hydrolase</keyword>
<feature type="compositionally biased region" description="Basic residues" evidence="11">
    <location>
        <begin position="965"/>
        <end position="975"/>
    </location>
</feature>
<keyword evidence="10" id="KW-0862">Zinc</keyword>
<dbReference type="InterPro" id="IPR036866">
    <property type="entry name" value="RibonucZ/Hydroxyglut_hydro"/>
</dbReference>
<evidence type="ECO:0000256" key="2">
    <source>
        <dbReference type="ARBA" id="ARBA00001947"/>
    </source>
</evidence>
<organism evidence="13 14">
    <name type="scientific">Anaeramoeba flamelloides</name>
    <dbReference type="NCBI Taxonomy" id="1746091"/>
    <lineage>
        <taxon>Eukaryota</taxon>
        <taxon>Metamonada</taxon>
        <taxon>Anaeramoebidae</taxon>
        <taxon>Anaeramoeba</taxon>
    </lineage>
</organism>
<evidence type="ECO:0000256" key="9">
    <source>
        <dbReference type="ARBA" id="ARBA00022801"/>
    </source>
</evidence>
<dbReference type="SUPFAM" id="SSF56281">
    <property type="entry name" value="Metallo-hydrolase/oxidoreductase"/>
    <property type="match status" value="2"/>
</dbReference>
<dbReference type="CDD" id="cd07718">
    <property type="entry name" value="RNaseZ_ELAC1_ELAC2-C-term-like_MBL-fold"/>
    <property type="match status" value="1"/>
</dbReference>
<keyword evidence="8" id="KW-0255">Endonuclease</keyword>
<feature type="compositionally biased region" description="Basic and acidic residues" evidence="11">
    <location>
        <begin position="158"/>
        <end position="172"/>
    </location>
</feature>
<accession>A0ABQ8YMK3</accession>
<evidence type="ECO:0000256" key="7">
    <source>
        <dbReference type="ARBA" id="ARBA00022723"/>
    </source>
</evidence>
<dbReference type="InterPro" id="IPR047151">
    <property type="entry name" value="RNZ2-like"/>
</dbReference>
<evidence type="ECO:0000256" key="1">
    <source>
        <dbReference type="ARBA" id="ARBA00000402"/>
    </source>
</evidence>
<keyword evidence="5" id="KW-0819">tRNA processing</keyword>
<feature type="region of interest" description="Disordered" evidence="11">
    <location>
        <begin position="158"/>
        <end position="259"/>
    </location>
</feature>
<feature type="compositionally biased region" description="Basic and acidic residues" evidence="11">
    <location>
        <begin position="180"/>
        <end position="205"/>
    </location>
</feature>
<dbReference type="PANTHER" id="PTHR12553:SF49">
    <property type="entry name" value="ZINC PHOSPHODIESTERASE ELAC PROTEIN 2"/>
    <property type="match status" value="1"/>
</dbReference>
<feature type="domain" description="Metallo-beta-lactamase" evidence="12">
    <location>
        <begin position="647"/>
        <end position="867"/>
    </location>
</feature>
<keyword evidence="7" id="KW-0479">Metal-binding</keyword>
<evidence type="ECO:0000256" key="11">
    <source>
        <dbReference type="SAM" id="MobiDB-lite"/>
    </source>
</evidence>
<dbReference type="EMBL" id="JAOAOG010000141">
    <property type="protein sequence ID" value="KAJ6245840.1"/>
    <property type="molecule type" value="Genomic_DNA"/>
</dbReference>
<feature type="region of interest" description="Disordered" evidence="11">
    <location>
        <begin position="366"/>
        <end position="393"/>
    </location>
</feature>
<comment type="similarity">
    <text evidence="3">Belongs to the RNase Z family.</text>
</comment>
<evidence type="ECO:0000256" key="5">
    <source>
        <dbReference type="ARBA" id="ARBA00022694"/>
    </source>
</evidence>
<feature type="compositionally biased region" description="Basic residues" evidence="11">
    <location>
        <begin position="935"/>
        <end position="956"/>
    </location>
</feature>
<dbReference type="Pfam" id="PF12706">
    <property type="entry name" value="Lactamase_B_2"/>
    <property type="match status" value="1"/>
</dbReference>
<comment type="caution">
    <text evidence="13">The sequence shown here is derived from an EMBL/GenBank/DDBJ whole genome shotgun (WGS) entry which is preliminary data.</text>
</comment>
<dbReference type="Gene3D" id="3.60.15.10">
    <property type="entry name" value="Ribonuclease Z/Hydroxyacylglutathione hydrolase-like"/>
    <property type="match status" value="2"/>
</dbReference>
<comment type="catalytic activity">
    <reaction evidence="1">
        <text>Endonucleolytic cleavage of RNA, removing extra 3' nucleotides from tRNA precursor, generating 3' termini of tRNAs. A 3'-hydroxy group is left at the tRNA terminus and a 5'-phosphoryl group is left at the trailer molecule.</text>
        <dbReference type="EC" id="3.1.26.11"/>
    </reaction>
</comment>
<evidence type="ECO:0000256" key="3">
    <source>
        <dbReference type="ARBA" id="ARBA00007823"/>
    </source>
</evidence>
<evidence type="ECO:0000256" key="4">
    <source>
        <dbReference type="ARBA" id="ARBA00012477"/>
    </source>
</evidence>
<gene>
    <name evidence="13" type="ORF">M0813_19894</name>
</gene>
<evidence type="ECO:0000313" key="14">
    <source>
        <dbReference type="Proteomes" id="UP001150062"/>
    </source>
</evidence>
<comment type="cofactor">
    <cofactor evidence="2">
        <name>Zn(2+)</name>
        <dbReference type="ChEBI" id="CHEBI:29105"/>
    </cofactor>
</comment>